<organism evidence="1 2">
    <name type="scientific">Candidatus Tagabacteria bacterium RIFCSPLOWO2_01_FULL_42_9</name>
    <dbReference type="NCBI Taxonomy" id="1802296"/>
    <lineage>
        <taxon>Bacteria</taxon>
        <taxon>Candidatus Tagaibacteriota</taxon>
    </lineage>
</organism>
<gene>
    <name evidence="1" type="ORF">A3A10_00080</name>
</gene>
<protein>
    <recommendedName>
        <fullName evidence="3">DUF5672 domain-containing protein</fullName>
    </recommendedName>
</protein>
<evidence type="ECO:0008006" key="3">
    <source>
        <dbReference type="Google" id="ProtNLM"/>
    </source>
</evidence>
<evidence type="ECO:0000313" key="1">
    <source>
        <dbReference type="EMBL" id="OHA15783.1"/>
    </source>
</evidence>
<dbReference type="AlphaFoldDB" id="A0A1G2LW46"/>
<reference evidence="1 2" key="1">
    <citation type="journal article" date="2016" name="Nat. Commun.">
        <title>Thousands of microbial genomes shed light on interconnected biogeochemical processes in an aquifer system.</title>
        <authorList>
            <person name="Anantharaman K."/>
            <person name="Brown C.T."/>
            <person name="Hug L.A."/>
            <person name="Sharon I."/>
            <person name="Castelle C.J."/>
            <person name="Probst A.J."/>
            <person name="Thomas B.C."/>
            <person name="Singh A."/>
            <person name="Wilkins M.J."/>
            <person name="Karaoz U."/>
            <person name="Brodie E.L."/>
            <person name="Williams K.H."/>
            <person name="Hubbard S.S."/>
            <person name="Banfield J.F."/>
        </authorList>
    </citation>
    <scope>NUCLEOTIDE SEQUENCE [LARGE SCALE GENOMIC DNA]</scope>
</reference>
<dbReference type="Proteomes" id="UP000178116">
    <property type="component" value="Unassembled WGS sequence"/>
</dbReference>
<proteinExistence type="predicted"/>
<evidence type="ECO:0000313" key="2">
    <source>
        <dbReference type="Proteomes" id="UP000178116"/>
    </source>
</evidence>
<dbReference type="EMBL" id="MHRA01000011">
    <property type="protein sequence ID" value="OHA15783.1"/>
    <property type="molecule type" value="Genomic_DNA"/>
</dbReference>
<comment type="caution">
    <text evidence="1">The sequence shown here is derived from an EMBL/GenBank/DDBJ whole genome shotgun (WGS) entry which is preliminary data.</text>
</comment>
<sequence>MKGIIYYTDNRLGEPMFSIVQKQILKVGLPIVSVSLKPIDFGQNIVLDLQPGVITMFRQILTALEASASDVIFFCEHDVLYHPSHFDFEPPRDDVFYYNVNIWRWMFPEDFAVTYGGTLSLSGLCVNRQLAVNHYNLRLKIIEEKRFDNGRNPRWARIMGYEPGKEKRRGGVSDDICETRRSQYPIVDIRHKGAITKTMRGLNDFRRPPNPESWKETTLDKIEGWNLKEMFKL</sequence>
<name>A0A1G2LW46_9BACT</name>
<accession>A0A1G2LW46</accession>